<evidence type="ECO:0000313" key="3">
    <source>
        <dbReference type="Proteomes" id="UP000442707"/>
    </source>
</evidence>
<evidence type="ECO:0008006" key="4">
    <source>
        <dbReference type="Google" id="ProtNLM"/>
    </source>
</evidence>
<accession>A0A6H9V073</accession>
<gene>
    <name evidence="2" type="ORF">F7R91_15125</name>
</gene>
<dbReference type="PROSITE" id="PS51257">
    <property type="entry name" value="PROKAR_LIPOPROTEIN"/>
    <property type="match status" value="1"/>
</dbReference>
<comment type="caution">
    <text evidence="2">The sequence shown here is derived from an EMBL/GenBank/DDBJ whole genome shotgun (WGS) entry which is preliminary data.</text>
</comment>
<dbReference type="AlphaFoldDB" id="A0A6H9V073"/>
<dbReference type="RefSeq" id="WP_150948853.1">
    <property type="nucleotide sequence ID" value="NZ_VZRB01000008.1"/>
</dbReference>
<reference evidence="2 3" key="1">
    <citation type="submission" date="2019-09" db="EMBL/GenBank/DDBJ databases">
        <title>Screening of Novel Bioactive Compounds from Soil-Associated.</title>
        <authorList>
            <person name="Zhao S."/>
        </authorList>
    </citation>
    <scope>NUCLEOTIDE SEQUENCE [LARGE SCALE GENOMIC DNA]</scope>
    <source>
        <strain evidence="2 3">HIT-DPA4</strain>
    </source>
</reference>
<feature type="chain" id="PRO_5038668053" description="Lipoprotein" evidence="1">
    <location>
        <begin position="19"/>
        <end position="147"/>
    </location>
</feature>
<sequence length="147" mass="15055">MRGVALAGSLALIPLVSACGGGEDGAPANGKPVKVSNAPAAGVVAPAKIEVIAGLAGCKAEIRVEADELREGLCHTEKADYVITTFPHEKFKQSWLDAASMYGGTYLVGTRWVVSAKPEMLGQLRARLGGTVQQLRGSGPTPAPSGS</sequence>
<evidence type="ECO:0000313" key="2">
    <source>
        <dbReference type="EMBL" id="KAB1146921.1"/>
    </source>
</evidence>
<feature type="signal peptide" evidence="1">
    <location>
        <begin position="1"/>
        <end position="18"/>
    </location>
</feature>
<evidence type="ECO:0000256" key="1">
    <source>
        <dbReference type="SAM" id="SignalP"/>
    </source>
</evidence>
<keyword evidence="1" id="KW-0732">Signal</keyword>
<dbReference type="Proteomes" id="UP000442707">
    <property type="component" value="Unassembled WGS sequence"/>
</dbReference>
<organism evidence="2 3">
    <name type="scientific">Streptomyces luteolifulvus</name>
    <dbReference type="NCBI Taxonomy" id="2615112"/>
    <lineage>
        <taxon>Bacteria</taxon>
        <taxon>Bacillati</taxon>
        <taxon>Actinomycetota</taxon>
        <taxon>Actinomycetes</taxon>
        <taxon>Kitasatosporales</taxon>
        <taxon>Streptomycetaceae</taxon>
        <taxon>Streptomyces</taxon>
    </lineage>
</organism>
<protein>
    <recommendedName>
        <fullName evidence="4">Lipoprotein</fullName>
    </recommendedName>
</protein>
<keyword evidence="3" id="KW-1185">Reference proteome</keyword>
<name>A0A6H9V073_9ACTN</name>
<proteinExistence type="predicted"/>
<dbReference type="EMBL" id="VZRB01000008">
    <property type="protein sequence ID" value="KAB1146921.1"/>
    <property type="molecule type" value="Genomic_DNA"/>
</dbReference>